<evidence type="ECO:0000256" key="1">
    <source>
        <dbReference type="SAM" id="Phobius"/>
    </source>
</evidence>
<dbReference type="Pfam" id="PF20029">
    <property type="entry name" value="DUF6436"/>
    <property type="match status" value="1"/>
</dbReference>
<feature type="domain" description="DUF6436" evidence="2">
    <location>
        <begin position="57"/>
        <end position="174"/>
    </location>
</feature>
<protein>
    <submittedName>
        <fullName evidence="3">Thioredoxin</fullName>
    </submittedName>
</protein>
<keyword evidence="1" id="KW-0812">Transmembrane</keyword>
<dbReference type="OrthoDB" id="8897581at2"/>
<reference evidence="4" key="1">
    <citation type="journal article" date="2020" name="Int. J. Syst. Evol. Microbiol.">
        <title>Alteromonas alba sp. nov., a marine bacterium isolated from the seawater of the West Pacific Ocean.</title>
        <authorList>
            <person name="Sun C."/>
            <person name="Wu Y.-H."/>
            <person name="Xamxidin M."/>
            <person name="Cheng H."/>
            <person name="Xu X.-W."/>
        </authorList>
    </citation>
    <scope>NUCLEOTIDE SEQUENCE [LARGE SCALE GENOMIC DNA]</scope>
    <source>
        <strain evidence="4">190</strain>
    </source>
</reference>
<dbReference type="EMBL" id="PVNP01000220">
    <property type="protein sequence ID" value="PRO70993.1"/>
    <property type="molecule type" value="Genomic_DNA"/>
</dbReference>
<organism evidence="3 4">
    <name type="scientific">Alteromonas alba</name>
    <dbReference type="NCBI Taxonomy" id="2079529"/>
    <lineage>
        <taxon>Bacteria</taxon>
        <taxon>Pseudomonadati</taxon>
        <taxon>Pseudomonadota</taxon>
        <taxon>Gammaproteobacteria</taxon>
        <taxon>Alteromonadales</taxon>
        <taxon>Alteromonadaceae</taxon>
        <taxon>Alteromonas/Salinimonas group</taxon>
        <taxon>Alteromonas</taxon>
    </lineage>
</organism>
<evidence type="ECO:0000313" key="4">
    <source>
        <dbReference type="Proteomes" id="UP000238949"/>
    </source>
</evidence>
<keyword evidence="4" id="KW-1185">Reference proteome</keyword>
<gene>
    <name evidence="3" type="ORF">C6Y40_24350</name>
</gene>
<dbReference type="RefSeq" id="WP_105936977.1">
    <property type="nucleotide sequence ID" value="NZ_PVNP01000220.1"/>
</dbReference>
<sequence>MSQRTIVLIVVVWALGILSLLGFASVNQIKPFDPSMLLAQAASNPQFDNDFANALSQAGVTPGTLVHMVSSGKCYCDKLTEPHREELSGELAHEGYQLKQLSLAEHPALSRYVDHYPALAVVDNAGQLRYLGPYAVGYGCFTGANLVSQIKQAATSAEYYGASINSDVKGCFCAV</sequence>
<dbReference type="InterPro" id="IPR045494">
    <property type="entry name" value="DUF6436"/>
</dbReference>
<dbReference type="Proteomes" id="UP000238949">
    <property type="component" value="Unassembled WGS sequence"/>
</dbReference>
<evidence type="ECO:0000259" key="2">
    <source>
        <dbReference type="Pfam" id="PF20029"/>
    </source>
</evidence>
<comment type="caution">
    <text evidence="3">The sequence shown here is derived from an EMBL/GenBank/DDBJ whole genome shotgun (WGS) entry which is preliminary data.</text>
</comment>
<name>A0A2S9V3H3_9ALTE</name>
<proteinExistence type="predicted"/>
<keyword evidence="1" id="KW-1133">Transmembrane helix</keyword>
<dbReference type="AlphaFoldDB" id="A0A2S9V3H3"/>
<accession>A0A2S9V3H3</accession>
<feature type="transmembrane region" description="Helical" evidence="1">
    <location>
        <begin position="6"/>
        <end position="26"/>
    </location>
</feature>
<evidence type="ECO:0000313" key="3">
    <source>
        <dbReference type="EMBL" id="PRO70993.1"/>
    </source>
</evidence>
<keyword evidence="1" id="KW-0472">Membrane</keyword>